<dbReference type="FunFam" id="2.10.60.10:FF:000007">
    <property type="entry name" value="Receptor protein serine/threonine kinase"/>
    <property type="match status" value="1"/>
</dbReference>
<feature type="compositionally biased region" description="Low complexity" evidence="31">
    <location>
        <begin position="1670"/>
        <end position="1685"/>
    </location>
</feature>
<keyword evidence="20" id="KW-0464">Manganese</keyword>
<feature type="region of interest" description="Disordered" evidence="31">
    <location>
        <begin position="1658"/>
        <end position="1688"/>
    </location>
</feature>
<evidence type="ECO:0000259" key="33">
    <source>
        <dbReference type="PROSITE" id="PS50011"/>
    </source>
</evidence>
<evidence type="ECO:0000256" key="7">
    <source>
        <dbReference type="ARBA" id="ARBA00022679"/>
    </source>
</evidence>
<keyword evidence="16 32" id="KW-1133">Transmembrane helix</keyword>
<dbReference type="Proteomes" id="UP001152622">
    <property type="component" value="Chromosome 9"/>
</dbReference>
<dbReference type="PROSITE" id="PS00108">
    <property type="entry name" value="PROTEIN_KINASE_ST"/>
    <property type="match status" value="2"/>
</dbReference>
<evidence type="ECO:0000256" key="9">
    <source>
        <dbReference type="ARBA" id="ARBA00022703"/>
    </source>
</evidence>
<evidence type="ECO:0000256" key="27">
    <source>
        <dbReference type="ARBA" id="ARBA00078646"/>
    </source>
</evidence>
<protein>
    <recommendedName>
        <fullName evidence="21">Activin receptor type-1</fullName>
        <ecNumber evidence="5">2.7.11.30</ecNumber>
    </recommendedName>
    <alternativeName>
        <fullName evidence="22">Activin receptor type I</fullName>
    </alternativeName>
    <alternativeName>
        <fullName evidence="28">Activin receptor type IC</fullName>
    </alternativeName>
    <alternativeName>
        <fullName evidence="26">Activin receptor type-1C</fullName>
    </alternativeName>
    <alternativeName>
        <fullName evidence="27">Activin receptor-like kinase 7</fullName>
    </alternativeName>
</protein>
<comment type="catalytic activity">
    <reaction evidence="23">
        <text>L-seryl-[receptor-protein] + ATP = O-phospho-L-seryl-[receptor-protein] + ADP + H(+)</text>
        <dbReference type="Rhea" id="RHEA:18673"/>
        <dbReference type="Rhea" id="RHEA-COMP:11022"/>
        <dbReference type="Rhea" id="RHEA-COMP:11023"/>
        <dbReference type="ChEBI" id="CHEBI:15378"/>
        <dbReference type="ChEBI" id="CHEBI:29999"/>
        <dbReference type="ChEBI" id="CHEBI:30616"/>
        <dbReference type="ChEBI" id="CHEBI:83421"/>
        <dbReference type="ChEBI" id="CHEBI:456216"/>
        <dbReference type="EC" id="2.7.11.30"/>
    </reaction>
</comment>
<evidence type="ECO:0000256" key="20">
    <source>
        <dbReference type="ARBA" id="ARBA00023211"/>
    </source>
</evidence>
<dbReference type="GO" id="GO:0050793">
    <property type="term" value="P:regulation of developmental process"/>
    <property type="evidence" value="ECO:0007669"/>
    <property type="project" value="UniProtKB-ARBA"/>
</dbReference>
<dbReference type="InterPro" id="IPR001245">
    <property type="entry name" value="Ser-Thr/Tyr_kinase_cat_dom"/>
</dbReference>
<dbReference type="InterPro" id="IPR045860">
    <property type="entry name" value="Snake_toxin-like_sf"/>
</dbReference>
<accession>A0A9Q1IQ10</accession>
<evidence type="ECO:0000313" key="35">
    <source>
        <dbReference type="EMBL" id="KAJ8350224.1"/>
    </source>
</evidence>
<proteinExistence type="inferred from homology"/>
<dbReference type="EC" id="2.7.11.30" evidence="5"/>
<dbReference type="SUPFAM" id="SSF57302">
    <property type="entry name" value="Snake toxin-like"/>
    <property type="match status" value="2"/>
</dbReference>
<evidence type="ECO:0000259" key="34">
    <source>
        <dbReference type="PROSITE" id="PS51256"/>
    </source>
</evidence>
<evidence type="ECO:0000256" key="1">
    <source>
        <dbReference type="ARBA" id="ARBA00001936"/>
    </source>
</evidence>
<dbReference type="GO" id="GO:0005524">
    <property type="term" value="F:ATP binding"/>
    <property type="evidence" value="ECO:0007669"/>
    <property type="project" value="UniProtKB-UniRule"/>
</dbReference>
<keyword evidence="6" id="KW-0723">Serine/threonine-protein kinase</keyword>
<evidence type="ECO:0000256" key="12">
    <source>
        <dbReference type="ARBA" id="ARBA00022741"/>
    </source>
</evidence>
<comment type="cofactor">
    <cofactor evidence="2">
        <name>Mg(2+)</name>
        <dbReference type="ChEBI" id="CHEBI:18420"/>
    </cofactor>
</comment>
<dbReference type="InterPro" id="IPR000333">
    <property type="entry name" value="TGFB_receptor"/>
</dbReference>
<evidence type="ECO:0000256" key="26">
    <source>
        <dbReference type="ARBA" id="ARBA00071863"/>
    </source>
</evidence>
<dbReference type="Gene3D" id="2.10.60.10">
    <property type="entry name" value="CD59"/>
    <property type="match status" value="3"/>
</dbReference>
<dbReference type="PROSITE" id="PS50011">
    <property type="entry name" value="PROTEIN_KINASE_DOM"/>
    <property type="match status" value="2"/>
</dbReference>
<feature type="transmembrane region" description="Helical" evidence="32">
    <location>
        <begin position="284"/>
        <end position="306"/>
    </location>
</feature>
<evidence type="ECO:0000256" key="11">
    <source>
        <dbReference type="ARBA" id="ARBA00022729"/>
    </source>
</evidence>
<evidence type="ECO:0000256" key="28">
    <source>
        <dbReference type="ARBA" id="ARBA00083379"/>
    </source>
</evidence>
<feature type="domain" description="GS" evidence="34">
    <location>
        <begin position="1075"/>
        <end position="1104"/>
    </location>
</feature>
<dbReference type="CDD" id="cd23535">
    <property type="entry name" value="TFP_LU_ECD_ALK2"/>
    <property type="match status" value="2"/>
</dbReference>
<feature type="region of interest" description="Disordered" evidence="31">
    <location>
        <begin position="775"/>
        <end position="807"/>
    </location>
</feature>
<dbReference type="Pfam" id="PF08515">
    <property type="entry name" value="TGF_beta_GS"/>
    <property type="match status" value="2"/>
</dbReference>
<dbReference type="SMART" id="SM00467">
    <property type="entry name" value="GS"/>
    <property type="match status" value="2"/>
</dbReference>
<dbReference type="FunFam" id="3.30.200.20:FF:000023">
    <property type="entry name" value="Receptor protein serine/threonine kinase"/>
    <property type="match status" value="1"/>
</dbReference>
<dbReference type="Gene3D" id="3.30.200.20">
    <property type="entry name" value="Phosphorylase Kinase, domain 1"/>
    <property type="match status" value="2"/>
</dbReference>
<dbReference type="Pfam" id="PF07714">
    <property type="entry name" value="PK_Tyr_Ser-Thr"/>
    <property type="match status" value="1"/>
</dbReference>
<organism evidence="35 36">
    <name type="scientific">Synaphobranchus kaupii</name>
    <name type="common">Kaup's arrowtooth eel</name>
    <dbReference type="NCBI Taxonomy" id="118154"/>
    <lineage>
        <taxon>Eukaryota</taxon>
        <taxon>Metazoa</taxon>
        <taxon>Chordata</taxon>
        <taxon>Craniata</taxon>
        <taxon>Vertebrata</taxon>
        <taxon>Euteleostomi</taxon>
        <taxon>Actinopterygii</taxon>
        <taxon>Neopterygii</taxon>
        <taxon>Teleostei</taxon>
        <taxon>Anguilliformes</taxon>
        <taxon>Synaphobranchidae</taxon>
        <taxon>Synaphobranchus</taxon>
    </lineage>
</organism>
<dbReference type="EMBL" id="JAINUF010000009">
    <property type="protein sequence ID" value="KAJ8350224.1"/>
    <property type="molecule type" value="Genomic_DNA"/>
</dbReference>
<evidence type="ECO:0000256" key="5">
    <source>
        <dbReference type="ARBA" id="ARBA00012401"/>
    </source>
</evidence>
<evidence type="ECO:0000256" key="16">
    <source>
        <dbReference type="ARBA" id="ARBA00022989"/>
    </source>
</evidence>
<keyword evidence="15" id="KW-0460">Magnesium</keyword>
<evidence type="ECO:0000256" key="10">
    <source>
        <dbReference type="ARBA" id="ARBA00022723"/>
    </source>
</evidence>
<dbReference type="GO" id="GO:0006915">
    <property type="term" value="P:apoptotic process"/>
    <property type="evidence" value="ECO:0007669"/>
    <property type="project" value="UniProtKB-KW"/>
</dbReference>
<comment type="subunit">
    <text evidence="25">Binds the type 2 receptor protein ACVR2A.</text>
</comment>
<keyword evidence="18" id="KW-0675">Receptor</keyword>
<dbReference type="FunFam" id="1.10.510.10:FF:000045">
    <property type="entry name" value="Receptor protein serine/threonine kinase"/>
    <property type="match status" value="1"/>
</dbReference>
<dbReference type="PROSITE" id="PS51256">
    <property type="entry name" value="GS"/>
    <property type="match status" value="2"/>
</dbReference>
<feature type="domain" description="Protein kinase" evidence="33">
    <location>
        <begin position="368"/>
        <end position="660"/>
    </location>
</feature>
<comment type="subcellular location">
    <subcellularLocation>
        <location evidence="3">Membrane</location>
        <topology evidence="3">Single-pass type I membrane protein</topology>
    </subcellularLocation>
</comment>
<dbReference type="FunFam" id="3.30.200.20:FF:000064">
    <property type="entry name" value="Receptor protein serine/threonine kinase"/>
    <property type="match status" value="1"/>
</dbReference>
<keyword evidence="12 30" id="KW-0547">Nucleotide-binding</keyword>
<evidence type="ECO:0000256" key="6">
    <source>
        <dbReference type="ARBA" id="ARBA00022527"/>
    </source>
</evidence>
<keyword evidence="10" id="KW-0479">Metal-binding</keyword>
<evidence type="ECO:0000256" key="3">
    <source>
        <dbReference type="ARBA" id="ARBA00004479"/>
    </source>
</evidence>
<evidence type="ECO:0000256" key="23">
    <source>
        <dbReference type="ARBA" id="ARBA00047681"/>
    </source>
</evidence>
<feature type="domain" description="GS" evidence="34">
    <location>
        <begin position="338"/>
        <end position="367"/>
    </location>
</feature>
<dbReference type="FunFam" id="1.10.510.10:FF:000018">
    <property type="entry name" value="Receptor protein serine/threonine kinase"/>
    <property type="match status" value="1"/>
</dbReference>
<dbReference type="GO" id="GO:0004675">
    <property type="term" value="F:transmembrane receptor protein serine/threonine kinase activity"/>
    <property type="evidence" value="ECO:0007669"/>
    <property type="project" value="UniProtKB-EC"/>
</dbReference>
<keyword evidence="17 32" id="KW-0472">Membrane</keyword>
<dbReference type="SMART" id="SM00220">
    <property type="entry name" value="S_TKc"/>
    <property type="match status" value="2"/>
</dbReference>
<dbReference type="FunFam" id="2.10.60.10:FF:000008">
    <property type="entry name" value="Serine/threonine-protein kinase receptor"/>
    <property type="match status" value="1"/>
</dbReference>
<keyword evidence="13" id="KW-0418">Kinase</keyword>
<dbReference type="GO" id="GO:0032924">
    <property type="term" value="P:activin receptor signaling pathway"/>
    <property type="evidence" value="ECO:0007669"/>
    <property type="project" value="UniProtKB-ARBA"/>
</dbReference>
<dbReference type="InterPro" id="IPR000719">
    <property type="entry name" value="Prot_kinase_dom"/>
</dbReference>
<comment type="cofactor">
    <cofactor evidence="1">
        <name>Mn(2+)</name>
        <dbReference type="ChEBI" id="CHEBI:29035"/>
    </cofactor>
</comment>
<comment type="caution">
    <text evidence="35">The sequence shown here is derived from an EMBL/GenBank/DDBJ whole genome shotgun (WGS) entry which is preliminary data.</text>
</comment>
<evidence type="ECO:0000256" key="29">
    <source>
        <dbReference type="ARBA" id="ARBA00093311"/>
    </source>
</evidence>
<evidence type="ECO:0000256" key="31">
    <source>
        <dbReference type="SAM" id="MobiDB-lite"/>
    </source>
</evidence>
<evidence type="ECO:0000256" key="8">
    <source>
        <dbReference type="ARBA" id="ARBA00022692"/>
    </source>
</evidence>
<evidence type="ECO:0000256" key="30">
    <source>
        <dbReference type="PROSITE-ProRule" id="PRU10141"/>
    </source>
</evidence>
<dbReference type="GO" id="GO:0007507">
    <property type="term" value="P:heart development"/>
    <property type="evidence" value="ECO:0007669"/>
    <property type="project" value="TreeGrafter"/>
</dbReference>
<evidence type="ECO:0000256" key="18">
    <source>
        <dbReference type="ARBA" id="ARBA00023170"/>
    </source>
</evidence>
<feature type="transmembrane region" description="Helical" evidence="32">
    <location>
        <begin position="73"/>
        <end position="92"/>
    </location>
</feature>
<comment type="function">
    <text evidence="29">Serine/threonine protein kinase which forms a receptor complex on ligand binding. The receptor complex consists of 2 type II and 2 type I transmembrane serine/threonine kinases. Type II receptors phosphorylate and activate type I receptors which autophosphorylate, then bind and activate SMAD transcriptional regulators, SMAD2 and SMAD3. Receptor for activin AB, activin B, activin E and NODAL. Upon NODAL binding, activation results in increased apoptosis and reduced proliferation through suppression of AKT signaling and the activation of Smad2-dependent signaling pathway in pancreatic beta-cells, trophoblasts, epithelial or neuronal cells. Acts as a positive regulator for macrophage activation partially through down-regulation of PPARG expression.</text>
</comment>
<dbReference type="PROSITE" id="PS00107">
    <property type="entry name" value="PROTEIN_KINASE_ATP"/>
    <property type="match status" value="2"/>
</dbReference>
<comment type="similarity">
    <text evidence="4">Belongs to the protein kinase superfamily. TKL Ser/Thr protein kinase family. TGFB receptor subfamily.</text>
</comment>
<evidence type="ECO:0000256" key="15">
    <source>
        <dbReference type="ARBA" id="ARBA00022842"/>
    </source>
</evidence>
<feature type="binding site" evidence="30">
    <location>
        <position position="1132"/>
    </location>
    <ligand>
        <name>ATP</name>
        <dbReference type="ChEBI" id="CHEBI:30616"/>
    </ligand>
</feature>
<reference evidence="35" key="1">
    <citation type="journal article" date="2023" name="Science">
        <title>Genome structures resolve the early diversification of teleost fishes.</title>
        <authorList>
            <person name="Parey E."/>
            <person name="Louis A."/>
            <person name="Montfort J."/>
            <person name="Bouchez O."/>
            <person name="Roques C."/>
            <person name="Iampietro C."/>
            <person name="Lluch J."/>
            <person name="Castinel A."/>
            <person name="Donnadieu C."/>
            <person name="Desvignes T."/>
            <person name="Floi Bucao C."/>
            <person name="Jouanno E."/>
            <person name="Wen M."/>
            <person name="Mejri S."/>
            <person name="Dirks R."/>
            <person name="Jansen H."/>
            <person name="Henkel C."/>
            <person name="Chen W.J."/>
            <person name="Zahm M."/>
            <person name="Cabau C."/>
            <person name="Klopp C."/>
            <person name="Thompson A.W."/>
            <person name="Robinson-Rechavi M."/>
            <person name="Braasch I."/>
            <person name="Lecointre G."/>
            <person name="Bobe J."/>
            <person name="Postlethwait J.H."/>
            <person name="Berthelot C."/>
            <person name="Roest Crollius H."/>
            <person name="Guiguen Y."/>
        </authorList>
    </citation>
    <scope>NUCLEOTIDE SEQUENCE</scope>
    <source>
        <strain evidence="35">WJC10195</strain>
    </source>
</reference>
<feature type="binding site" evidence="30">
    <location>
        <position position="395"/>
    </location>
    <ligand>
        <name>ATP</name>
        <dbReference type="ChEBI" id="CHEBI:30616"/>
    </ligand>
</feature>
<dbReference type="CDD" id="cd14143">
    <property type="entry name" value="STKc_TGFbR1_ACVR1b_ACVR1c"/>
    <property type="match status" value="1"/>
</dbReference>
<evidence type="ECO:0000256" key="2">
    <source>
        <dbReference type="ARBA" id="ARBA00001946"/>
    </source>
</evidence>
<evidence type="ECO:0000313" key="36">
    <source>
        <dbReference type="Proteomes" id="UP001152622"/>
    </source>
</evidence>
<dbReference type="InterPro" id="IPR003605">
    <property type="entry name" value="GS_dom"/>
</dbReference>
<sequence>MEPTATKLSPSPLAVPNSYDSATFRLSPVEPSKTALCPPLSFQRARTSHAAGTTVNAKRVSKRNGKRGRRESTVSDGIMILLVLLVLVFPSFCMQEAALSTEEFECVCEGRACVGGDRCLGRRCYAVLSVQNGTSLRQRGCVEAGGEGAVACGGAPAPDLTVDCCQGHLCNMNITLETAVRGEEVKPISKDHECVCEGRSCASGDRCVGQQCFSSLTVSDGALVYQKGCFKVYEQGRMTCKTPPSPDQIVECCQGHLCNLNITVELPPRGRSAGDGQSYSVTTLAIVIVAPVIVLIVLSGIAILVFRRIHQNKMERLTARDAEYGTIDGLIASNVGDSTLADLLDHSCTSGSGSGLPFLVQRTVARQITLNECVGKGRYGEVWRGQWQGESVAVKIFSSRDEKSWFRETEIYNTVLLRHENILGFIASDMTSRNSSTQLWLITHFHEMGSLYDYLQQSTLDAAGCLRMALTIASGLAHLHVEIFGTQGKPAIAHRDLKSKNVLVNKNGQCCIADLGLAVMHFQDTNELDVGNNPKVGTKRYMAPEVLDDTIQMDCFESYKRVDIWAFGLVLWEIARRTVSNGIVEDYKPPFHDVVPSDPSFEDMRKVVCTDQQRPNIPNRWFSDATLTSIAKLMKECWIRWSSVRVTLGFLLTSLANARLPRLLSLAGRPGLGRFLVVPNFFHLRMMVATVLFGTCKAAEIFPYPSFGTALIFLSVAQLSTGSGFTPRSCQIRAWPAPCESSNWRLLPGGGRGSERIAARIAALGGLESRSGARRSRALKRTWRPPVLPPADGRELPEGQLSQNGEWRQAPLSRISMTGDCSNSFSTLKRGHLWYRPEVMFQTIKDVRGANTNQRFISAPSCMRTMPQRELPEGQLSQNGEPFYTCPESTLVCSPGGYAGAALTVAFLLCSGLKCVCQLCANNTCETGVDGACWNSVMLIDGKEEVVKSCLSPSEMKGQVFCYSSRNVSKRNCCFTDFCNNETLHLNPGIPQVTMDAEVKRSRFRVRFACERPPGEASWGRLELAAVILVPSCLLCVGIVLGVCAVHGQRCIYSKAHKCDVEEPLDDQALMSPDKCLKDLIFDMSTSGSGSGLPLLVQRTIARTIVLQEIIGKGRFGEVWRGRWRGEDVAVKIFSSRDERSWFREAEIYQTIMLRHENILGFIAADNKDNGSWTQLWLVSEYHEHGSLFDYLNRYSVSVDGMVVMALSIASGLAHLHMEIIGTQGKPAIAHRDLKSKNILVKKNGTAVIADLGLAVKHESITNTIDIPANHRVGTKRYMAPEILDDTINMNSFESFKRADIYSLGLVFWELARRCSVRGTCEDYQLPYYDMVPSDPSVDDMRKVVCDQKLRPNIPNQWQSFEALRVMGKIMRECWYATSAARLTALRVKKTISQMTAVISTMSFKGLLRQNSHDNYILEGPLRNKKRLGHRCSLNGESDSKHRQNVVTSLATLPRGHKQTYGLQQKESSAVEMCTFVCKVQEHSPAETAGLTTGEQSPPHFLWLALGPGVSPGSHAAMSSSPSTARAQRGSAHQHIVNLIRGSTNVLTMETVSGAVVKRIELEKKLRLLKQRLKLKWVELQKLTLQEQRLACGDMAVCSAHPSVDSPMSLSSPAGWRSLRFSSDSSCRSMEMEDSEDGGLPCVFEDASPVDSSRFYPWDLPQGDARSPRGRSSSLAGSSESLSPSWDNMGACSLFGTLPRKGRKGSVRKRILKFIPGLKRSVEEEENN</sequence>
<dbReference type="InterPro" id="IPR011009">
    <property type="entry name" value="Kinase-like_dom_sf"/>
</dbReference>
<keyword evidence="9" id="KW-0053">Apoptosis</keyword>
<dbReference type="Gene3D" id="1.10.510.10">
    <property type="entry name" value="Transferase(Phosphotransferase) domain 1"/>
    <property type="match status" value="2"/>
</dbReference>
<evidence type="ECO:0000256" key="17">
    <source>
        <dbReference type="ARBA" id="ARBA00023136"/>
    </source>
</evidence>
<dbReference type="OrthoDB" id="69842at2759"/>
<dbReference type="Pfam" id="PF00069">
    <property type="entry name" value="Pkinase"/>
    <property type="match status" value="1"/>
</dbReference>
<keyword evidence="36" id="KW-1185">Reference proteome</keyword>
<gene>
    <name evidence="35" type="ORF">SKAU_G00253540</name>
</gene>
<dbReference type="Pfam" id="PF01064">
    <property type="entry name" value="Activin_recp"/>
    <property type="match status" value="2"/>
</dbReference>
<dbReference type="InterPro" id="IPR017441">
    <property type="entry name" value="Protein_kinase_ATP_BS"/>
</dbReference>
<keyword evidence="7" id="KW-0808">Transferase</keyword>
<feature type="domain" description="Protein kinase" evidence="33">
    <location>
        <begin position="1105"/>
        <end position="1399"/>
    </location>
</feature>
<evidence type="ECO:0000256" key="13">
    <source>
        <dbReference type="ARBA" id="ARBA00022777"/>
    </source>
</evidence>
<keyword evidence="8 32" id="KW-0812">Transmembrane</keyword>
<keyword evidence="14 30" id="KW-0067">ATP-binding</keyword>
<name>A0A9Q1IQ10_SYNKA</name>
<dbReference type="GO" id="GO:0007179">
    <property type="term" value="P:transforming growth factor beta receptor signaling pathway"/>
    <property type="evidence" value="ECO:0007669"/>
    <property type="project" value="TreeGrafter"/>
</dbReference>
<evidence type="ECO:0000256" key="32">
    <source>
        <dbReference type="SAM" id="Phobius"/>
    </source>
</evidence>
<dbReference type="SUPFAM" id="SSF56112">
    <property type="entry name" value="Protein kinase-like (PK-like)"/>
    <property type="match status" value="2"/>
</dbReference>
<evidence type="ECO:0000256" key="21">
    <source>
        <dbReference type="ARBA" id="ARBA00039914"/>
    </source>
</evidence>
<evidence type="ECO:0000256" key="24">
    <source>
        <dbReference type="ARBA" id="ARBA00048773"/>
    </source>
</evidence>
<dbReference type="InterPro" id="IPR008271">
    <property type="entry name" value="Ser/Thr_kinase_AS"/>
</dbReference>
<keyword evidence="11" id="KW-0732">Signal</keyword>
<keyword evidence="19" id="KW-0325">Glycoprotein</keyword>
<evidence type="ECO:0000256" key="22">
    <source>
        <dbReference type="ARBA" id="ARBA00041365"/>
    </source>
</evidence>
<evidence type="ECO:0000256" key="4">
    <source>
        <dbReference type="ARBA" id="ARBA00009605"/>
    </source>
</evidence>
<dbReference type="GO" id="GO:0070724">
    <property type="term" value="C:BMP receptor complex"/>
    <property type="evidence" value="ECO:0007669"/>
    <property type="project" value="TreeGrafter"/>
</dbReference>
<evidence type="ECO:0000256" key="25">
    <source>
        <dbReference type="ARBA" id="ARBA00064912"/>
    </source>
</evidence>
<dbReference type="PANTHER" id="PTHR23255:SF69">
    <property type="entry name" value="ACTIVIN RECEPTOR TYPE-1"/>
    <property type="match status" value="1"/>
</dbReference>
<comment type="catalytic activity">
    <reaction evidence="24">
        <text>L-threonyl-[receptor-protein] + ATP = O-phospho-L-threonyl-[receptor-protein] + ADP + H(+)</text>
        <dbReference type="Rhea" id="RHEA:44880"/>
        <dbReference type="Rhea" id="RHEA-COMP:11024"/>
        <dbReference type="Rhea" id="RHEA-COMP:11025"/>
        <dbReference type="ChEBI" id="CHEBI:15378"/>
        <dbReference type="ChEBI" id="CHEBI:30013"/>
        <dbReference type="ChEBI" id="CHEBI:30616"/>
        <dbReference type="ChEBI" id="CHEBI:61977"/>
        <dbReference type="ChEBI" id="CHEBI:456216"/>
        <dbReference type="EC" id="2.7.11.30"/>
    </reaction>
</comment>
<dbReference type="InterPro" id="IPR000472">
    <property type="entry name" value="Activin_recp"/>
</dbReference>
<evidence type="ECO:0000256" key="14">
    <source>
        <dbReference type="ARBA" id="ARBA00022840"/>
    </source>
</evidence>
<dbReference type="CDD" id="cd14142">
    <property type="entry name" value="STKc_ACVR1_ALK1"/>
    <property type="match status" value="1"/>
</dbReference>
<dbReference type="GO" id="GO:0046872">
    <property type="term" value="F:metal ion binding"/>
    <property type="evidence" value="ECO:0007669"/>
    <property type="project" value="UniProtKB-KW"/>
</dbReference>
<dbReference type="PANTHER" id="PTHR23255">
    <property type="entry name" value="TRANSFORMING GROWTH FACTOR-BETA RECEPTOR TYPE I AND II"/>
    <property type="match status" value="1"/>
</dbReference>
<evidence type="ECO:0000256" key="19">
    <source>
        <dbReference type="ARBA" id="ARBA00023180"/>
    </source>
</evidence>